<proteinExistence type="predicted"/>
<evidence type="ECO:0008006" key="6">
    <source>
        <dbReference type="Google" id="ProtNLM"/>
    </source>
</evidence>
<protein>
    <recommendedName>
        <fullName evidence="6">Transposase</fullName>
    </recommendedName>
</protein>
<evidence type="ECO:0000313" key="2">
    <source>
        <dbReference type="EMBL" id="CAF1351305.1"/>
    </source>
</evidence>
<evidence type="ECO:0000313" key="3">
    <source>
        <dbReference type="EMBL" id="CAF1466869.1"/>
    </source>
</evidence>
<sequence>MNLMNIAKHVLHLTQVEFYCENSPTSDDEILASQQLFEILKTFKDSYFNELHTYETLDFHDEYDDMTDEEDSTDEEKSNDEEESTDEEQNMDDYDDNQYLNIRNNFTLEEMEDIIEWVDEHPNYTFANAHDWIRSQRSLIFNYSPHQILNSDHCSFQQEYISPRTLSFTGERTTEVAVKRKNNVTHSYTLQPVTSADGQLLGKFFLILQEKENEFGTRVQKDLIVPPNVVVRASKSGKSSDEKHRIFLNEVLRPLVGRKFLLFLDCWTTQTDLKKFRAVFPHQDSQLLIFPQGSTGHIQPQDLSLFRSWRFIHEKIEHYVHINRTEMNLNDRQYFINMHSIIHNQLSAPQFKNLIKSGFVQAKILNEIVGEIKKPKEICFKFYDLYCSATRCEERTLLTCAWCRKPLCYYHLIEDLHLHL</sequence>
<dbReference type="EMBL" id="CAJNOO010007374">
    <property type="protein sequence ID" value="CAF1466869.1"/>
    <property type="molecule type" value="Genomic_DNA"/>
</dbReference>
<reference evidence="2" key="1">
    <citation type="submission" date="2021-02" db="EMBL/GenBank/DDBJ databases">
        <authorList>
            <person name="Nowell W R."/>
        </authorList>
    </citation>
    <scope>NUCLEOTIDE SEQUENCE</scope>
</reference>
<evidence type="ECO:0000256" key="1">
    <source>
        <dbReference type="SAM" id="MobiDB-lite"/>
    </source>
</evidence>
<accession>A0A815HF13</accession>
<dbReference type="OrthoDB" id="10042950at2759"/>
<dbReference type="Proteomes" id="UP000663864">
    <property type="component" value="Unassembled WGS sequence"/>
</dbReference>
<dbReference type="EMBL" id="CAJNOT010002903">
    <property type="protein sequence ID" value="CAF1351305.1"/>
    <property type="molecule type" value="Genomic_DNA"/>
</dbReference>
<evidence type="ECO:0000313" key="4">
    <source>
        <dbReference type="EMBL" id="CAF4175368.1"/>
    </source>
</evidence>
<comment type="caution">
    <text evidence="2">The sequence shown here is derived from an EMBL/GenBank/DDBJ whole genome shotgun (WGS) entry which is preliminary data.</text>
</comment>
<dbReference type="Proteomes" id="UP000663823">
    <property type="component" value="Unassembled WGS sequence"/>
</dbReference>
<organism evidence="2 5">
    <name type="scientific">Rotaria sordida</name>
    <dbReference type="NCBI Taxonomy" id="392033"/>
    <lineage>
        <taxon>Eukaryota</taxon>
        <taxon>Metazoa</taxon>
        <taxon>Spiralia</taxon>
        <taxon>Gnathifera</taxon>
        <taxon>Rotifera</taxon>
        <taxon>Eurotatoria</taxon>
        <taxon>Bdelloidea</taxon>
        <taxon>Philodinida</taxon>
        <taxon>Philodinidae</taxon>
        <taxon>Rotaria</taxon>
    </lineage>
</organism>
<feature type="region of interest" description="Disordered" evidence="1">
    <location>
        <begin position="60"/>
        <end position="96"/>
    </location>
</feature>
<evidence type="ECO:0000313" key="5">
    <source>
        <dbReference type="Proteomes" id="UP000663864"/>
    </source>
</evidence>
<dbReference type="EMBL" id="CAJOAX010017705">
    <property type="protein sequence ID" value="CAF4175368.1"/>
    <property type="molecule type" value="Genomic_DNA"/>
</dbReference>
<gene>
    <name evidence="4" type="ORF">OTI717_LOCUS37412</name>
    <name evidence="3" type="ORF">RFH988_LOCUS37385</name>
    <name evidence="2" type="ORF">ZHD862_LOCUS30577</name>
</gene>
<feature type="compositionally biased region" description="Acidic residues" evidence="1">
    <location>
        <begin position="61"/>
        <end position="96"/>
    </location>
</feature>
<name>A0A815HF13_9BILA</name>
<dbReference type="AlphaFoldDB" id="A0A815HF13"/>
<dbReference type="Proteomes" id="UP000663882">
    <property type="component" value="Unassembled WGS sequence"/>
</dbReference>